<dbReference type="AlphaFoldDB" id="A0A8S1VKX1"/>
<keyword evidence="1" id="KW-1133">Transmembrane helix</keyword>
<reference evidence="2" key="1">
    <citation type="submission" date="2021-01" db="EMBL/GenBank/DDBJ databases">
        <authorList>
            <consortium name="Genoscope - CEA"/>
            <person name="William W."/>
        </authorList>
    </citation>
    <scope>NUCLEOTIDE SEQUENCE</scope>
</reference>
<gene>
    <name evidence="2" type="ORF">POCTA_138.1.T0690065</name>
</gene>
<name>A0A8S1VKX1_PAROT</name>
<accession>A0A8S1VKX1</accession>
<dbReference type="Proteomes" id="UP000683925">
    <property type="component" value="Unassembled WGS sequence"/>
</dbReference>
<feature type="transmembrane region" description="Helical" evidence="1">
    <location>
        <begin position="20"/>
        <end position="40"/>
    </location>
</feature>
<organism evidence="2 3">
    <name type="scientific">Paramecium octaurelia</name>
    <dbReference type="NCBI Taxonomy" id="43137"/>
    <lineage>
        <taxon>Eukaryota</taxon>
        <taxon>Sar</taxon>
        <taxon>Alveolata</taxon>
        <taxon>Ciliophora</taxon>
        <taxon>Intramacronucleata</taxon>
        <taxon>Oligohymenophorea</taxon>
        <taxon>Peniculida</taxon>
        <taxon>Parameciidae</taxon>
        <taxon>Paramecium</taxon>
    </lineage>
</organism>
<evidence type="ECO:0000313" key="3">
    <source>
        <dbReference type="Proteomes" id="UP000683925"/>
    </source>
</evidence>
<sequence length="323" mass="37906">MLWNVFEYLQQFFKELSQKSLSGLMAVKVALTILLVLYEFQIGEIVAEEMISSNHKLQVIQTQSHGQIWLRMQNYFILAKLDNTKPLINRIYLGESNTLVQNLQEATKLQSYKSTISRISIEEARKSFIQQNCIQILNLCIGVCQIEKQDIKNIYVEISCVLWNDAMLQKYVYNNINESQMCKMLDSFRFLPLQQLQSLQQVYWATTNSTKSIKWIYNNRKYFDNQNIVKQPSWFEENIQINREIQNSIIDTFKITLFLAFSKRLLSQLSSQRLANILLGVLISYYNTLDDLCEFKALNVLQFGVEQGELNTSYEQLRGIYLE</sequence>
<evidence type="ECO:0000313" key="2">
    <source>
        <dbReference type="EMBL" id="CAD8177507.1"/>
    </source>
</evidence>
<dbReference type="EMBL" id="CAJJDP010000068">
    <property type="protein sequence ID" value="CAD8177507.1"/>
    <property type="molecule type" value="Genomic_DNA"/>
</dbReference>
<keyword evidence="3" id="KW-1185">Reference proteome</keyword>
<evidence type="ECO:0000256" key="1">
    <source>
        <dbReference type="SAM" id="Phobius"/>
    </source>
</evidence>
<comment type="caution">
    <text evidence="2">The sequence shown here is derived from an EMBL/GenBank/DDBJ whole genome shotgun (WGS) entry which is preliminary data.</text>
</comment>
<protein>
    <submittedName>
        <fullName evidence="2">Uncharacterized protein</fullName>
    </submittedName>
</protein>
<keyword evidence="1" id="KW-0812">Transmembrane</keyword>
<proteinExistence type="predicted"/>
<keyword evidence="1" id="KW-0472">Membrane</keyword>
<dbReference type="OMA" id="INESQMC"/>